<dbReference type="EC" id="3.2.1.41" evidence="3"/>
<dbReference type="SUPFAM" id="SSF51445">
    <property type="entry name" value="(Trans)glycosidases"/>
    <property type="match status" value="1"/>
</dbReference>
<dbReference type="EMBL" id="JARUJP010000027">
    <property type="protein sequence ID" value="MDW8802749.1"/>
    <property type="molecule type" value="Genomic_DNA"/>
</dbReference>
<dbReference type="InterPro" id="IPR013780">
    <property type="entry name" value="Glyco_hydro_b"/>
</dbReference>
<dbReference type="Proteomes" id="UP001281656">
    <property type="component" value="Unassembled WGS sequence"/>
</dbReference>
<protein>
    <submittedName>
        <fullName evidence="3">Type I pullulanase</fullName>
        <ecNumber evidence="3">3.2.1.41</ecNumber>
    </submittedName>
</protein>
<dbReference type="InterPro" id="IPR017853">
    <property type="entry name" value="GH"/>
</dbReference>
<dbReference type="Pfam" id="PF02922">
    <property type="entry name" value="CBM_48"/>
    <property type="match status" value="1"/>
</dbReference>
<keyword evidence="3" id="KW-0326">Glycosidase</keyword>
<dbReference type="CDD" id="cd02860">
    <property type="entry name" value="E_set_Pullulanase"/>
    <property type="match status" value="1"/>
</dbReference>
<dbReference type="Gene3D" id="2.60.40.10">
    <property type="entry name" value="Immunoglobulins"/>
    <property type="match status" value="1"/>
</dbReference>
<dbReference type="InterPro" id="IPR013783">
    <property type="entry name" value="Ig-like_fold"/>
</dbReference>
<accession>A0ABU4JX60</accession>
<evidence type="ECO:0000256" key="1">
    <source>
        <dbReference type="ARBA" id="ARBA00008061"/>
    </source>
</evidence>
<dbReference type="Pfam" id="PF21653">
    <property type="entry name" value="pulA_all-beta"/>
    <property type="match status" value="1"/>
</dbReference>
<evidence type="ECO:0000313" key="4">
    <source>
        <dbReference type="Proteomes" id="UP001281656"/>
    </source>
</evidence>
<proteinExistence type="inferred from homology"/>
<name>A0ABU4JX60_9CLOT</name>
<dbReference type="GO" id="GO:0051060">
    <property type="term" value="F:pullulanase activity"/>
    <property type="evidence" value="ECO:0007669"/>
    <property type="project" value="UniProtKB-EC"/>
</dbReference>
<dbReference type="CDD" id="cd11341">
    <property type="entry name" value="AmyAc_Pullulanase_LD-like"/>
    <property type="match status" value="1"/>
</dbReference>
<dbReference type="InterPro" id="IPR049117">
    <property type="entry name" value="pulA_all-beta"/>
</dbReference>
<dbReference type="InterPro" id="IPR014756">
    <property type="entry name" value="Ig_E-set"/>
</dbReference>
<reference evidence="3 4" key="1">
    <citation type="submission" date="2023-04" db="EMBL/GenBank/DDBJ databases">
        <title>Clostridium tannerae sp. nov., isolated from the fecal material of an alpaca.</title>
        <authorList>
            <person name="Miller S."/>
            <person name="Hendry M."/>
            <person name="King J."/>
            <person name="Sankaranarayanan K."/>
            <person name="Lawson P.A."/>
        </authorList>
    </citation>
    <scope>NUCLEOTIDE SEQUENCE [LARGE SCALE GENOMIC DNA]</scope>
    <source>
        <strain evidence="3 4">A1-XYC3</strain>
    </source>
</reference>
<dbReference type="SUPFAM" id="SSF81296">
    <property type="entry name" value="E set domains"/>
    <property type="match status" value="1"/>
</dbReference>
<dbReference type="Gene3D" id="2.60.40.1180">
    <property type="entry name" value="Golgi alpha-mannosidase II"/>
    <property type="match status" value="1"/>
</dbReference>
<dbReference type="SMART" id="SM00642">
    <property type="entry name" value="Aamy"/>
    <property type="match status" value="1"/>
</dbReference>
<evidence type="ECO:0000259" key="2">
    <source>
        <dbReference type="SMART" id="SM00642"/>
    </source>
</evidence>
<keyword evidence="4" id="KW-1185">Reference proteome</keyword>
<dbReference type="InterPro" id="IPR006047">
    <property type="entry name" value="GH13_cat_dom"/>
</dbReference>
<dbReference type="Gene3D" id="3.20.20.80">
    <property type="entry name" value="Glycosidases"/>
    <property type="match status" value="1"/>
</dbReference>
<keyword evidence="3" id="KW-0378">Hydrolase</keyword>
<dbReference type="NCBIfam" id="TIGR02104">
    <property type="entry name" value="pulA_typeI"/>
    <property type="match status" value="1"/>
</dbReference>
<dbReference type="InterPro" id="IPR011840">
    <property type="entry name" value="PulA_typeI"/>
</dbReference>
<comment type="similarity">
    <text evidence="1">Belongs to the glycosyl hydrolase 13 family.</text>
</comment>
<comment type="caution">
    <text evidence="3">The sequence shown here is derived from an EMBL/GenBank/DDBJ whole genome shotgun (WGS) entry which is preliminary data.</text>
</comment>
<dbReference type="RefSeq" id="WP_318799020.1">
    <property type="nucleotide sequence ID" value="NZ_JARUJP010000027.1"/>
</dbReference>
<dbReference type="InterPro" id="IPR004193">
    <property type="entry name" value="Glyco_hydro_13_N"/>
</dbReference>
<dbReference type="PANTHER" id="PTHR43002">
    <property type="entry name" value="GLYCOGEN DEBRANCHING ENZYME"/>
    <property type="match status" value="1"/>
</dbReference>
<feature type="domain" description="Glycosyl hydrolase family 13 catalytic" evidence="2">
    <location>
        <begin position="235"/>
        <end position="603"/>
    </location>
</feature>
<organism evidence="3 4">
    <name type="scientific">Clostridium tanneri</name>
    <dbReference type="NCBI Taxonomy" id="3037988"/>
    <lineage>
        <taxon>Bacteria</taxon>
        <taxon>Bacillati</taxon>
        <taxon>Bacillota</taxon>
        <taxon>Clostridia</taxon>
        <taxon>Eubacteriales</taxon>
        <taxon>Clostridiaceae</taxon>
        <taxon>Clostridium</taxon>
    </lineage>
</organism>
<dbReference type="Pfam" id="PF00128">
    <property type="entry name" value="Alpha-amylase"/>
    <property type="match status" value="1"/>
</dbReference>
<sequence length="701" mass="81294">MIIFNAVLKNFNKVTVSVDDFSQFRSYKFEIKNGNSKLSIEKYSVVDNNVTLFLKEEVNIKSECYISHENLHKKILFHPLFSTKDFDNRFYHDLALGAIYNHEYTIFRIWSPTASNISLLLYSNGEPSIEEDKKVINMKESNGLWSVLVKGDLNGYYYNYEVEVYNKVNEVVDPYAKSVSINGLRGFIVDLSKTNPHGWYKDTGPSLENYTDAIIYETSIRDISIYHESGVAHKGKFLALTEDSTFSSNNLPTCLDHIKDLGITHLQLMPIFDFSYISVDEKQPYKYNWGYDPQNYNVPEGSYSTNPYDPICRIYELKKLIYHLHQNNIAVNMDVVYNHVFDAANSNFEKIFPEYYFRYLQNGALSNGSGCGNDTASEHSMMRKFIIDSVLYWCKEYHIDGFRFDLMGLQDIDTMNSLRKKLSEFKKNVMIYGEGWNLNTCLDESQKATYNNSKKLPGIAFFNDRIRDCIKGDVFNAEEKGFATGKSHSSKELIKLICCDFLAPSQSVNYISCHDNLTLWDKIDSSCKYESFDTKKRMAKLCAAIILTSPGIPFIYSGEEFCRTKYGEHNSYNKPDNINWVDWARKAEFIDVFNYYKNLISIRKNHPAFRIDTADKIKEHLVILDYYPDNTIGFILKDYANNDSWKDILVIFNANKKDVIIDLPEGRWYVALKDNTDIKKKISYEDTIVIPRISTCILFKM</sequence>
<gene>
    <name evidence="3" type="primary">pulA</name>
    <name evidence="3" type="ORF">P8V03_16505</name>
</gene>
<evidence type="ECO:0000313" key="3">
    <source>
        <dbReference type="EMBL" id="MDW8802749.1"/>
    </source>
</evidence>